<name>A0ABR2ZFR1_9AGAR</name>
<evidence type="ECO:0008006" key="3">
    <source>
        <dbReference type="Google" id="ProtNLM"/>
    </source>
</evidence>
<proteinExistence type="predicted"/>
<sequence length="293" mass="33461">MMLSKEWDGFLSRVYPALIHDLEELQLTGHTRHTNAVLVNMTAAWRIMLRYRDAAISRFLFSIGALMVHPSFQDLLLLSDIAVLTPDDLYSLMLKLEDAIVDWLTAVDEVMILQLALMYLHPAAVSYPDAEDLWKWGRRRPPATIFDSVDDYRCRNTECFNDLNFHRPLAMWSTDEAFVEVKCSVCNDVFVTVSAAVRHFNTTQRCLPTFQEKPDCLTVQRSLSSVALIVVSGRDLSETKADEMDDGWDVFVCVCCELRHDGDMFLGTWRACVCLVILLEDDDNTELNQGHIT</sequence>
<evidence type="ECO:0000313" key="2">
    <source>
        <dbReference type="Proteomes" id="UP001437256"/>
    </source>
</evidence>
<reference evidence="1 2" key="1">
    <citation type="submission" date="2024-05" db="EMBL/GenBank/DDBJ databases">
        <title>A draft genome resource for the thread blight pathogen Marasmius tenuissimus strain MS-2.</title>
        <authorList>
            <person name="Yulfo-Soto G.E."/>
            <person name="Baruah I.K."/>
            <person name="Amoako-Attah I."/>
            <person name="Bukari Y."/>
            <person name="Meinhardt L.W."/>
            <person name="Bailey B.A."/>
            <person name="Cohen S.P."/>
        </authorList>
    </citation>
    <scope>NUCLEOTIDE SEQUENCE [LARGE SCALE GENOMIC DNA]</scope>
    <source>
        <strain evidence="1 2">MS-2</strain>
    </source>
</reference>
<gene>
    <name evidence="1" type="ORF">AAF712_012691</name>
</gene>
<dbReference type="EMBL" id="JBBXMP010000173">
    <property type="protein sequence ID" value="KAL0060501.1"/>
    <property type="molecule type" value="Genomic_DNA"/>
</dbReference>
<accession>A0ABR2ZFR1</accession>
<comment type="caution">
    <text evidence="1">The sequence shown here is derived from an EMBL/GenBank/DDBJ whole genome shotgun (WGS) entry which is preliminary data.</text>
</comment>
<keyword evidence="2" id="KW-1185">Reference proteome</keyword>
<evidence type="ECO:0000313" key="1">
    <source>
        <dbReference type="EMBL" id="KAL0060501.1"/>
    </source>
</evidence>
<organism evidence="1 2">
    <name type="scientific">Marasmius tenuissimus</name>
    <dbReference type="NCBI Taxonomy" id="585030"/>
    <lineage>
        <taxon>Eukaryota</taxon>
        <taxon>Fungi</taxon>
        <taxon>Dikarya</taxon>
        <taxon>Basidiomycota</taxon>
        <taxon>Agaricomycotina</taxon>
        <taxon>Agaricomycetes</taxon>
        <taxon>Agaricomycetidae</taxon>
        <taxon>Agaricales</taxon>
        <taxon>Marasmiineae</taxon>
        <taxon>Marasmiaceae</taxon>
        <taxon>Marasmius</taxon>
    </lineage>
</organism>
<dbReference type="Proteomes" id="UP001437256">
    <property type="component" value="Unassembled WGS sequence"/>
</dbReference>
<protein>
    <recommendedName>
        <fullName evidence="3">C2H2-type domain-containing protein</fullName>
    </recommendedName>
</protein>